<comment type="subcellular location">
    <subcellularLocation>
        <location evidence="1 7">Cell membrane</location>
        <topology evidence="1 7">Multi-pass membrane protein</topology>
    </subcellularLocation>
</comment>
<sequence length="312" mass="35676">MKEYLQKYIKLRKHNFTVALKKAKNRKMCYLFLAPYAILFTMFYVFPVVASIYYSFTYYNILEPPRFIGLQNYISLVLQDDIFLIGVKNTLMIALITGPLGYILSFLFAWLINELPRWIRSIAVIVFYAPSIAGNCYVIFSVFFRGDAYGYVNAFLMSVGIIDGPKLWLIDPHYMLPICMLVILWMSLGTGFLSFVAGLQGVDRAQFEAGYMDGIKNRWQELWYITLPNMKPMLMFGAVMSITSSFGVADVTMALCGYPSTDYAARTIVTHLFDYGFSRFEMGYACAIATILFLMMILCNKAIQSLLRRVGT</sequence>
<keyword evidence="6 7" id="KW-0472">Membrane</keyword>
<dbReference type="OrthoDB" id="9783627at2"/>
<evidence type="ECO:0000256" key="1">
    <source>
        <dbReference type="ARBA" id="ARBA00004651"/>
    </source>
</evidence>
<evidence type="ECO:0000256" key="5">
    <source>
        <dbReference type="ARBA" id="ARBA00022989"/>
    </source>
</evidence>
<dbReference type="eggNOG" id="COG1175">
    <property type="taxonomic scope" value="Bacteria"/>
</dbReference>
<dbReference type="PANTHER" id="PTHR30193">
    <property type="entry name" value="ABC TRANSPORTER PERMEASE PROTEIN"/>
    <property type="match status" value="1"/>
</dbReference>
<feature type="transmembrane region" description="Helical" evidence="7">
    <location>
        <begin position="233"/>
        <end position="255"/>
    </location>
</feature>
<feature type="transmembrane region" description="Helical" evidence="7">
    <location>
        <begin position="174"/>
        <end position="197"/>
    </location>
</feature>
<evidence type="ECO:0000256" key="6">
    <source>
        <dbReference type="ARBA" id="ARBA00023136"/>
    </source>
</evidence>
<evidence type="ECO:0000259" key="8">
    <source>
        <dbReference type="PROSITE" id="PS50928"/>
    </source>
</evidence>
<evidence type="ECO:0000256" key="3">
    <source>
        <dbReference type="ARBA" id="ARBA00022475"/>
    </source>
</evidence>
<dbReference type="GO" id="GO:0055085">
    <property type="term" value="P:transmembrane transport"/>
    <property type="evidence" value="ECO:0007669"/>
    <property type="project" value="InterPro"/>
</dbReference>
<evidence type="ECO:0000256" key="2">
    <source>
        <dbReference type="ARBA" id="ARBA00022448"/>
    </source>
</evidence>
<dbReference type="InterPro" id="IPR051393">
    <property type="entry name" value="ABC_transporter_permease"/>
</dbReference>
<keyword evidence="3" id="KW-1003">Cell membrane</keyword>
<evidence type="ECO:0000313" key="9">
    <source>
        <dbReference type="EMBL" id="SFP69709.1"/>
    </source>
</evidence>
<feature type="transmembrane region" description="Helical" evidence="7">
    <location>
        <begin position="124"/>
        <end position="144"/>
    </location>
</feature>
<dbReference type="EMBL" id="FOXO01000006">
    <property type="protein sequence ID" value="SFP69709.1"/>
    <property type="molecule type" value="Genomic_DNA"/>
</dbReference>
<dbReference type="AlphaFoldDB" id="A0A1I5SG83"/>
<keyword evidence="2 7" id="KW-0813">Transport</keyword>
<proteinExistence type="inferred from homology"/>
<gene>
    <name evidence="9" type="ORF">SAMN04487928_10660</name>
</gene>
<evidence type="ECO:0000256" key="4">
    <source>
        <dbReference type="ARBA" id="ARBA00022692"/>
    </source>
</evidence>
<feature type="transmembrane region" description="Helical" evidence="7">
    <location>
        <begin position="91"/>
        <end position="112"/>
    </location>
</feature>
<name>A0A1I5SG83_9FIRM</name>
<protein>
    <submittedName>
        <fullName evidence="9">Carbohydrate ABC transporter membrane protein 1, CUT1 family</fullName>
    </submittedName>
</protein>
<reference evidence="10" key="1">
    <citation type="submission" date="2016-10" db="EMBL/GenBank/DDBJ databases">
        <authorList>
            <person name="Varghese N."/>
            <person name="Submissions S."/>
        </authorList>
    </citation>
    <scope>NUCLEOTIDE SEQUENCE [LARGE SCALE GENOMIC DNA]</scope>
    <source>
        <strain evidence="10">P18</strain>
    </source>
</reference>
<dbReference type="CDD" id="cd06261">
    <property type="entry name" value="TM_PBP2"/>
    <property type="match status" value="1"/>
</dbReference>
<dbReference type="SUPFAM" id="SSF161098">
    <property type="entry name" value="MetI-like"/>
    <property type="match status" value="1"/>
</dbReference>
<evidence type="ECO:0000256" key="7">
    <source>
        <dbReference type="RuleBase" id="RU363032"/>
    </source>
</evidence>
<feature type="transmembrane region" description="Helical" evidence="7">
    <location>
        <begin position="30"/>
        <end position="56"/>
    </location>
</feature>
<keyword evidence="10" id="KW-1185">Reference proteome</keyword>
<dbReference type="Pfam" id="PF00528">
    <property type="entry name" value="BPD_transp_1"/>
    <property type="match status" value="1"/>
</dbReference>
<comment type="similarity">
    <text evidence="7">Belongs to the binding-protein-dependent transport system permease family.</text>
</comment>
<dbReference type="Gene3D" id="1.10.3720.10">
    <property type="entry name" value="MetI-like"/>
    <property type="match status" value="1"/>
</dbReference>
<organism evidence="9 10">
    <name type="scientific">Butyrivibrio proteoclasticus</name>
    <dbReference type="NCBI Taxonomy" id="43305"/>
    <lineage>
        <taxon>Bacteria</taxon>
        <taxon>Bacillati</taxon>
        <taxon>Bacillota</taxon>
        <taxon>Clostridia</taxon>
        <taxon>Lachnospirales</taxon>
        <taxon>Lachnospiraceae</taxon>
        <taxon>Butyrivibrio</taxon>
    </lineage>
</organism>
<dbReference type="PANTHER" id="PTHR30193:SF37">
    <property type="entry name" value="INNER MEMBRANE ABC TRANSPORTER PERMEASE PROTEIN YCJO"/>
    <property type="match status" value="1"/>
</dbReference>
<dbReference type="RefSeq" id="WP_022772464.1">
    <property type="nucleotide sequence ID" value="NZ_FOXO01000006.1"/>
</dbReference>
<dbReference type="Proteomes" id="UP000182624">
    <property type="component" value="Unassembled WGS sequence"/>
</dbReference>
<accession>A0A1I5SG83</accession>
<evidence type="ECO:0000313" key="10">
    <source>
        <dbReference type="Proteomes" id="UP000182624"/>
    </source>
</evidence>
<feature type="domain" description="ABC transmembrane type-1" evidence="8">
    <location>
        <begin position="87"/>
        <end position="303"/>
    </location>
</feature>
<keyword evidence="4 7" id="KW-0812">Transmembrane</keyword>
<dbReference type="PROSITE" id="PS50928">
    <property type="entry name" value="ABC_TM1"/>
    <property type="match status" value="1"/>
</dbReference>
<dbReference type="GO" id="GO:0005886">
    <property type="term" value="C:plasma membrane"/>
    <property type="evidence" value="ECO:0007669"/>
    <property type="project" value="UniProtKB-SubCell"/>
</dbReference>
<dbReference type="InterPro" id="IPR035906">
    <property type="entry name" value="MetI-like_sf"/>
</dbReference>
<keyword evidence="5 7" id="KW-1133">Transmembrane helix</keyword>
<dbReference type="InterPro" id="IPR000515">
    <property type="entry name" value="MetI-like"/>
</dbReference>
<feature type="transmembrane region" description="Helical" evidence="7">
    <location>
        <begin position="282"/>
        <end position="299"/>
    </location>
</feature>